<organism evidence="1">
    <name type="scientific">uncultured Caudovirales phage</name>
    <dbReference type="NCBI Taxonomy" id="2100421"/>
    <lineage>
        <taxon>Viruses</taxon>
        <taxon>Duplodnaviria</taxon>
        <taxon>Heunggongvirae</taxon>
        <taxon>Uroviricota</taxon>
        <taxon>Caudoviricetes</taxon>
        <taxon>Peduoviridae</taxon>
        <taxon>Maltschvirus</taxon>
        <taxon>Maltschvirus maltsch</taxon>
    </lineage>
</organism>
<sequence length="326" mass="36106">MPQPTRSDVHVNRPLTNISTAYLQSANDFIADKVFPLVSVQKQSDLFFTYPKGEWFRSEVQKRSPSTESAGSGYTISQDSYRCETYAVHKDIDDDVIANADGPLDIERDTTLFITQQMLLKKEQDFLASFMGTSIWGKDLVGNTSASVPGTSFEKWSRTTSTPIDDINNAALALTARTGFRANTLVLTPAVYLALKNNTQILDRIVYTQRGIVTTDIMAAMFDVERILVSYAVQNTAKEGASADPTMDFIKNDGALLCYVNPTPSIMQPAAGYTFAWAGRYGASAYGSRMKRFREEKINSTRIEGEMSYVQKIVGSDLGTWFGTCV</sequence>
<evidence type="ECO:0008006" key="2">
    <source>
        <dbReference type="Google" id="ProtNLM"/>
    </source>
</evidence>
<dbReference type="Gene3D" id="3.90.1690.10">
    <property type="entry name" value="phage-related protein like domain"/>
    <property type="match status" value="1"/>
</dbReference>
<dbReference type="InterPro" id="IPR053738">
    <property type="entry name" value="Lambda_capsid_assembly"/>
</dbReference>
<name>A0A6J5Q0P3_9CAUD</name>
<dbReference type="EMBL" id="LR796937">
    <property type="protein sequence ID" value="CAB4176287.1"/>
    <property type="molecule type" value="Genomic_DNA"/>
</dbReference>
<reference evidence="1" key="1">
    <citation type="submission" date="2020-05" db="EMBL/GenBank/DDBJ databases">
        <authorList>
            <person name="Chiriac C."/>
            <person name="Salcher M."/>
            <person name="Ghai R."/>
            <person name="Kavagutti S V."/>
        </authorList>
    </citation>
    <scope>NUCLEOTIDE SEQUENCE</scope>
</reference>
<protein>
    <recommendedName>
        <fullName evidence="2">Major capsid protein GpE</fullName>
    </recommendedName>
</protein>
<gene>
    <name evidence="1" type="ORF">UFOVP978_22</name>
</gene>
<evidence type="ECO:0000313" key="1">
    <source>
        <dbReference type="EMBL" id="CAB4176287.1"/>
    </source>
</evidence>
<proteinExistence type="predicted"/>
<accession>A0A6J5Q0P3</accession>